<dbReference type="Proteomes" id="UP000295788">
    <property type="component" value="Unassembled WGS sequence"/>
</dbReference>
<comment type="caution">
    <text evidence="4">The sequence shown here is derived from an EMBL/GenBank/DDBJ whole genome shotgun (WGS) entry which is preliminary data.</text>
</comment>
<evidence type="ECO:0000256" key="1">
    <source>
        <dbReference type="ARBA" id="ARBA00022737"/>
    </source>
</evidence>
<keyword evidence="1" id="KW-0677">Repeat</keyword>
<dbReference type="AlphaFoldDB" id="A0A4R3KKC2"/>
<dbReference type="InterPro" id="IPR051012">
    <property type="entry name" value="CellSynth/LPSAsmb/PSIAsmb"/>
</dbReference>
<evidence type="ECO:0000313" key="5">
    <source>
        <dbReference type="Proteomes" id="UP000295788"/>
    </source>
</evidence>
<dbReference type="SUPFAM" id="SSF48452">
    <property type="entry name" value="TPR-like"/>
    <property type="match status" value="1"/>
</dbReference>
<name>A0A4R3KKC2_9BACI</name>
<accession>A0A4R3KKC2</accession>
<dbReference type="PANTHER" id="PTHR45586:SF1">
    <property type="entry name" value="LIPOPOLYSACCHARIDE ASSEMBLY PROTEIN B"/>
    <property type="match status" value="1"/>
</dbReference>
<sequence>MIQQLFSYMHQTINELEHEFNEPIGMDQELNLLEKYLTIKEMIEDISDELEQLIEKLKQFEKNHGLNLSANELTTKDTNEEVVIELDESDFLEFEKGIGFFDLWMYDRAIIHLEKIMDKYPDFNLARLYTSMTYFQKGDYLETKKQLKILFQNTDDPDLLSLGHNLLGMIYGKNEQYGQAINEFQQAVQYRYDWYEPRFNLAILYYRLGHFEDTILLLKEILKQKPLDWGIAYYLGKSYQKLNQDHHANEWFKKVYDMTKQSKMIQQIAISFEKRKQFQQAIYWFEKWRNLEPTRPEPLLSLSKNVWLSGDKAKAKTLIKKYFSAYQETPEALLLYAWILTDEGELNKLDSILSKLISNQLENLTKMDPFFLASLARLYTLHQYHHLSNDFINLLMRADNPHIQGLAHLIQGLIQLDQEKPDQALQHFLKTSSTGVHFPYFEFYLGYTHYLLGNTDEAKQCWAKLSVRKEH</sequence>
<organism evidence="4 5">
    <name type="scientific">Tepidibacillus fermentans</name>
    <dbReference type="NCBI Taxonomy" id="1281767"/>
    <lineage>
        <taxon>Bacteria</taxon>
        <taxon>Bacillati</taxon>
        <taxon>Bacillota</taxon>
        <taxon>Bacilli</taxon>
        <taxon>Bacillales</taxon>
        <taxon>Bacillaceae</taxon>
        <taxon>Tepidibacillus</taxon>
    </lineage>
</organism>
<dbReference type="SUPFAM" id="SSF81901">
    <property type="entry name" value="HCP-like"/>
    <property type="match status" value="1"/>
</dbReference>
<proteinExistence type="predicted"/>
<feature type="coiled-coil region" evidence="3">
    <location>
        <begin position="36"/>
        <end position="63"/>
    </location>
</feature>
<gene>
    <name evidence="4" type="ORF">EDD72_102208</name>
</gene>
<dbReference type="Gene3D" id="1.25.40.10">
    <property type="entry name" value="Tetratricopeptide repeat domain"/>
    <property type="match status" value="2"/>
</dbReference>
<dbReference type="SMART" id="SM00028">
    <property type="entry name" value="TPR"/>
    <property type="match status" value="5"/>
</dbReference>
<evidence type="ECO:0000313" key="4">
    <source>
        <dbReference type="EMBL" id="TCS84164.1"/>
    </source>
</evidence>
<evidence type="ECO:0000256" key="3">
    <source>
        <dbReference type="SAM" id="Coils"/>
    </source>
</evidence>
<dbReference type="InterPro" id="IPR019734">
    <property type="entry name" value="TPR_rpt"/>
</dbReference>
<keyword evidence="3" id="KW-0175">Coiled coil</keyword>
<keyword evidence="2" id="KW-0802">TPR repeat</keyword>
<keyword evidence="5" id="KW-1185">Reference proteome</keyword>
<dbReference type="Pfam" id="PF13432">
    <property type="entry name" value="TPR_16"/>
    <property type="match status" value="1"/>
</dbReference>
<reference evidence="4 5" key="1">
    <citation type="submission" date="2019-03" db="EMBL/GenBank/DDBJ databases">
        <title>Genomic Encyclopedia of Type Strains, Phase IV (KMG-IV): sequencing the most valuable type-strain genomes for metagenomic binning, comparative biology and taxonomic classification.</title>
        <authorList>
            <person name="Goeker M."/>
        </authorList>
    </citation>
    <scope>NUCLEOTIDE SEQUENCE [LARGE SCALE GENOMIC DNA]</scope>
    <source>
        <strain evidence="4 5">DSM 23802</strain>
    </source>
</reference>
<evidence type="ECO:0000256" key="2">
    <source>
        <dbReference type="ARBA" id="ARBA00022803"/>
    </source>
</evidence>
<dbReference type="RefSeq" id="WP_165894933.1">
    <property type="nucleotide sequence ID" value="NZ_SMAB01000002.1"/>
</dbReference>
<dbReference type="EMBL" id="SMAB01000002">
    <property type="protein sequence ID" value="TCS84164.1"/>
    <property type="molecule type" value="Genomic_DNA"/>
</dbReference>
<dbReference type="InterPro" id="IPR011990">
    <property type="entry name" value="TPR-like_helical_dom_sf"/>
</dbReference>
<dbReference type="PANTHER" id="PTHR45586">
    <property type="entry name" value="TPR REPEAT-CONTAINING PROTEIN PA4667"/>
    <property type="match status" value="1"/>
</dbReference>
<protein>
    <submittedName>
        <fullName evidence="4">Tetratricopeptide repeat protein</fullName>
    </submittedName>
</protein>